<keyword evidence="3" id="KW-0560">Oxidoreductase</keyword>
<dbReference type="AlphaFoldDB" id="A0A2N9VUY2"/>
<dbReference type="Gene3D" id="1.10.8.210">
    <property type="entry name" value="Sirohaem synthase, dimerisation domain"/>
    <property type="match status" value="1"/>
</dbReference>
<reference evidence="9" key="1">
    <citation type="journal article" date="2017" name="Int J Environ Stud">
        <title>Does the Miocene-Pliocene relict legume Oxytropis triphylla form nitrogen-fixing nodules with a combination of bacterial strains?</title>
        <authorList>
            <person name="Safronova V."/>
            <person name="Belimov A."/>
            <person name="Sazanova A."/>
            <person name="Kuznetsova I."/>
            <person name="Popova J."/>
            <person name="Andronov E."/>
            <person name="Verkhozina A."/>
            <person name="Tikhonovich I."/>
        </authorList>
    </citation>
    <scope>NUCLEOTIDE SEQUENCE [LARGE SCALE GENOMIC DNA]</scope>
    <source>
        <strain evidence="9">Tri-38</strain>
    </source>
</reference>
<dbReference type="Gene3D" id="3.40.1010.10">
    <property type="entry name" value="Cobalt-precorrin-4 Transmethylase, Domain 1"/>
    <property type="match status" value="1"/>
</dbReference>
<dbReference type="GO" id="GO:0008168">
    <property type="term" value="F:methyltransferase activity"/>
    <property type="evidence" value="ECO:0007669"/>
    <property type="project" value="InterPro"/>
</dbReference>
<evidence type="ECO:0000256" key="2">
    <source>
        <dbReference type="ARBA" id="ARBA00012400"/>
    </source>
</evidence>
<evidence type="ECO:0000259" key="7">
    <source>
        <dbReference type="Pfam" id="PF10414"/>
    </source>
</evidence>
<dbReference type="PANTHER" id="PTHR35330">
    <property type="entry name" value="SIROHEME BIOSYNTHESIS PROTEIN MET8"/>
    <property type="match status" value="1"/>
</dbReference>
<dbReference type="Proteomes" id="UP000232163">
    <property type="component" value="Unassembled WGS sequence"/>
</dbReference>
<dbReference type="SUPFAM" id="SSF75615">
    <property type="entry name" value="Siroheme synthase middle domains-like"/>
    <property type="match status" value="1"/>
</dbReference>
<dbReference type="InterPro" id="IPR006367">
    <property type="entry name" value="Sirohaem_synthase_N"/>
</dbReference>
<evidence type="ECO:0000256" key="3">
    <source>
        <dbReference type="ARBA" id="ARBA00023002"/>
    </source>
</evidence>
<sequence length="312" mass="33667">MQILSKPQSNPLPASIGSLAVLPVFFNLRGRRALLVGGSAAATWKAELLAAAGAEVHVYARVLSEEMSALISALSLVHHPRDWCPTSFENAAIAVADSPTDEDARNFLHAAVEAGVPCNVIDRPDFCQFQFGSIVNRSPVVIGISTDGAAPILGQALRRRIEALLPASLSSWARLAKAVRGQISDLLKPGAQRRRFWEEFVDRAFSSGTAPNELTLMNSAHMIAAATPASRPVASITVESDEPELLTLRAVRAMQMADVILFDRFVAVAVLELGRREAVRVCISEDMDHSLLAEKFRSDGKHVVIVRSSLAD</sequence>
<dbReference type="EMBL" id="MZMT01000043">
    <property type="protein sequence ID" value="PIO43300.1"/>
    <property type="molecule type" value="Genomic_DNA"/>
</dbReference>
<dbReference type="SUPFAM" id="SSF51735">
    <property type="entry name" value="NAD(P)-binding Rossmann-fold domains"/>
    <property type="match status" value="1"/>
</dbReference>
<evidence type="ECO:0000313" key="9">
    <source>
        <dbReference type="Proteomes" id="UP000232163"/>
    </source>
</evidence>
<evidence type="ECO:0000256" key="1">
    <source>
        <dbReference type="ARBA" id="ARBA00005010"/>
    </source>
</evidence>
<evidence type="ECO:0000256" key="6">
    <source>
        <dbReference type="ARBA" id="ARBA00047561"/>
    </source>
</evidence>
<accession>A0A2N9VUY2</accession>
<dbReference type="UniPathway" id="UPA00262">
    <property type="reaction ID" value="UER00222"/>
</dbReference>
<dbReference type="InterPro" id="IPR019478">
    <property type="entry name" value="Sirohaem_synthase_dimer_dom"/>
</dbReference>
<dbReference type="GO" id="GO:0004325">
    <property type="term" value="F:ferrochelatase activity"/>
    <property type="evidence" value="ECO:0007669"/>
    <property type="project" value="InterPro"/>
</dbReference>
<comment type="caution">
    <text evidence="8">The sequence shown here is derived from an EMBL/GenBank/DDBJ whole genome shotgun (WGS) entry which is preliminary data.</text>
</comment>
<comment type="catalytic activity">
    <reaction evidence="6">
        <text>precorrin-2 + NAD(+) = sirohydrochlorin + NADH + 2 H(+)</text>
        <dbReference type="Rhea" id="RHEA:15613"/>
        <dbReference type="ChEBI" id="CHEBI:15378"/>
        <dbReference type="ChEBI" id="CHEBI:57540"/>
        <dbReference type="ChEBI" id="CHEBI:57945"/>
        <dbReference type="ChEBI" id="CHEBI:58351"/>
        <dbReference type="ChEBI" id="CHEBI:58827"/>
        <dbReference type="EC" id="1.3.1.76"/>
    </reaction>
</comment>
<proteinExistence type="predicted"/>
<evidence type="ECO:0000256" key="4">
    <source>
        <dbReference type="ARBA" id="ARBA00023027"/>
    </source>
</evidence>
<dbReference type="SUPFAM" id="SSF53790">
    <property type="entry name" value="Tetrapyrrole methylase"/>
    <property type="match status" value="1"/>
</dbReference>
<dbReference type="Gene3D" id="3.40.50.720">
    <property type="entry name" value="NAD(P)-binding Rossmann-like Domain"/>
    <property type="match status" value="1"/>
</dbReference>
<dbReference type="OrthoDB" id="9815856at2"/>
<dbReference type="PANTHER" id="PTHR35330:SF1">
    <property type="entry name" value="SIROHEME BIOSYNTHESIS PROTEIN MET8"/>
    <property type="match status" value="1"/>
</dbReference>
<dbReference type="InterPro" id="IPR028161">
    <property type="entry name" value="Met8-like"/>
</dbReference>
<dbReference type="GO" id="GO:0043115">
    <property type="term" value="F:precorrin-2 dehydrogenase activity"/>
    <property type="evidence" value="ECO:0007669"/>
    <property type="project" value="UniProtKB-EC"/>
</dbReference>
<dbReference type="InterPro" id="IPR036291">
    <property type="entry name" value="NAD(P)-bd_dom_sf"/>
</dbReference>
<dbReference type="Pfam" id="PF10414">
    <property type="entry name" value="CysG_dimeriser"/>
    <property type="match status" value="1"/>
</dbReference>
<evidence type="ECO:0000256" key="5">
    <source>
        <dbReference type="ARBA" id="ARBA00023244"/>
    </source>
</evidence>
<organism evidence="8 9">
    <name type="scientific">Phyllobacterium zundukense</name>
    <dbReference type="NCBI Taxonomy" id="1867719"/>
    <lineage>
        <taxon>Bacteria</taxon>
        <taxon>Pseudomonadati</taxon>
        <taxon>Pseudomonadota</taxon>
        <taxon>Alphaproteobacteria</taxon>
        <taxon>Hyphomicrobiales</taxon>
        <taxon>Phyllobacteriaceae</taxon>
        <taxon>Phyllobacterium</taxon>
    </lineage>
</organism>
<keyword evidence="9" id="KW-1185">Reference proteome</keyword>
<dbReference type="NCBIfam" id="TIGR01470">
    <property type="entry name" value="cysG_Nterm"/>
    <property type="match status" value="1"/>
</dbReference>
<dbReference type="RefSeq" id="WP_100003453.1">
    <property type="nucleotide sequence ID" value="NZ_CP017944.1"/>
</dbReference>
<dbReference type="InterPro" id="IPR037115">
    <property type="entry name" value="Sirohaem_synt_dimer_dom_sf"/>
</dbReference>
<gene>
    <name evidence="8" type="ORF">B5P45_18915</name>
</gene>
<dbReference type="Pfam" id="PF13241">
    <property type="entry name" value="NAD_binding_7"/>
    <property type="match status" value="1"/>
</dbReference>
<dbReference type="InterPro" id="IPR035996">
    <property type="entry name" value="4pyrrol_Methylase_sf"/>
</dbReference>
<name>A0A2N9VUY2_9HYPH</name>
<evidence type="ECO:0000313" key="8">
    <source>
        <dbReference type="EMBL" id="PIO43300.1"/>
    </source>
</evidence>
<keyword evidence="4" id="KW-0520">NAD</keyword>
<dbReference type="Gene3D" id="3.30.160.110">
    <property type="entry name" value="Siroheme synthase, domain 2"/>
    <property type="match status" value="1"/>
</dbReference>
<dbReference type="GO" id="GO:0019354">
    <property type="term" value="P:siroheme biosynthetic process"/>
    <property type="evidence" value="ECO:0007669"/>
    <property type="project" value="UniProtKB-UniPathway"/>
</dbReference>
<comment type="pathway">
    <text evidence="1">Porphyrin-containing compound metabolism; siroheme biosynthesis; sirohydrochlorin from precorrin-2: step 1/1.</text>
</comment>
<keyword evidence="5" id="KW-0627">Porphyrin biosynthesis</keyword>
<dbReference type="EC" id="1.3.1.76" evidence="2"/>
<dbReference type="InterPro" id="IPR014777">
    <property type="entry name" value="4pyrrole_Mease_sub1"/>
</dbReference>
<feature type="domain" description="Sirohaem synthase dimerisation" evidence="7">
    <location>
        <begin position="168"/>
        <end position="205"/>
    </location>
</feature>
<protein>
    <recommendedName>
        <fullName evidence="2">precorrin-2 dehydrogenase</fullName>
        <ecNumber evidence="2">1.3.1.76</ecNumber>
    </recommendedName>
</protein>